<dbReference type="PANTHER" id="PTHR44688:SF16">
    <property type="entry name" value="DNA-BINDING TRANSCRIPTIONAL ACTIVATOR DEVR_DOSR"/>
    <property type="match status" value="1"/>
</dbReference>
<reference evidence="5 7" key="1">
    <citation type="submission" date="2016-10" db="EMBL/GenBank/DDBJ databases">
        <authorList>
            <person name="Varghese N."/>
            <person name="Submissions S."/>
        </authorList>
    </citation>
    <scope>NUCLEOTIDE SEQUENCE [LARGE SCALE GENOMIC DNA]</scope>
    <source>
        <strain evidence="5 7">BS2976</strain>
    </source>
</reference>
<dbReference type="EMBL" id="VFES01000013">
    <property type="protein sequence ID" value="TWR63961.1"/>
    <property type="molecule type" value="Genomic_DNA"/>
</dbReference>
<name>A0A1H1HFW9_9PSED</name>
<comment type="caution">
    <text evidence="6">The sequence shown here is derived from an EMBL/GenBank/DDBJ whole genome shotgun (WGS) entry which is preliminary data.</text>
</comment>
<dbReference type="CDD" id="cd06170">
    <property type="entry name" value="LuxR_C_like"/>
    <property type="match status" value="1"/>
</dbReference>
<evidence type="ECO:0000256" key="2">
    <source>
        <dbReference type="ARBA" id="ARBA00023125"/>
    </source>
</evidence>
<keyword evidence="2" id="KW-0238">DNA-binding</keyword>
<dbReference type="PROSITE" id="PS50043">
    <property type="entry name" value="HTH_LUXR_2"/>
    <property type="match status" value="1"/>
</dbReference>
<dbReference type="OrthoDB" id="9802186at2"/>
<gene>
    <name evidence="6" type="ORF">FIV39_20105</name>
    <name evidence="5" type="ORF">SAMN04490186_4276</name>
</gene>
<dbReference type="Proteomes" id="UP000198740">
    <property type="component" value="Unassembled WGS sequence"/>
</dbReference>
<dbReference type="Pfam" id="PF00989">
    <property type="entry name" value="PAS"/>
    <property type="match status" value="1"/>
</dbReference>
<dbReference type="SUPFAM" id="SSF46894">
    <property type="entry name" value="C-terminal effector domain of the bipartite response regulators"/>
    <property type="match status" value="1"/>
</dbReference>
<dbReference type="GO" id="GO:0006355">
    <property type="term" value="P:regulation of DNA-templated transcription"/>
    <property type="evidence" value="ECO:0007669"/>
    <property type="project" value="InterPro"/>
</dbReference>
<dbReference type="PRINTS" id="PR00038">
    <property type="entry name" value="HTHLUXR"/>
</dbReference>
<dbReference type="AlphaFoldDB" id="A0A1H1HFW9"/>
<keyword evidence="1" id="KW-0805">Transcription regulation</keyword>
<keyword evidence="7" id="KW-1185">Reference proteome</keyword>
<evidence type="ECO:0000313" key="7">
    <source>
        <dbReference type="Proteomes" id="UP000198740"/>
    </source>
</evidence>
<evidence type="ECO:0000313" key="8">
    <source>
        <dbReference type="Proteomes" id="UP000317267"/>
    </source>
</evidence>
<dbReference type="SUPFAM" id="SSF55785">
    <property type="entry name" value="PYP-like sensor domain (PAS domain)"/>
    <property type="match status" value="1"/>
</dbReference>
<proteinExistence type="predicted"/>
<accession>A0A1H1HFW9</accession>
<evidence type="ECO:0000256" key="1">
    <source>
        <dbReference type="ARBA" id="ARBA00023015"/>
    </source>
</evidence>
<dbReference type="EMBL" id="FNKM01000002">
    <property type="protein sequence ID" value="SDR23936.1"/>
    <property type="molecule type" value="Genomic_DNA"/>
</dbReference>
<dbReference type="Gene3D" id="1.10.10.10">
    <property type="entry name" value="Winged helix-like DNA-binding domain superfamily/Winged helix DNA-binding domain"/>
    <property type="match status" value="1"/>
</dbReference>
<evidence type="ECO:0000256" key="3">
    <source>
        <dbReference type="ARBA" id="ARBA00023163"/>
    </source>
</evidence>
<dbReference type="Gene3D" id="3.30.450.20">
    <property type="entry name" value="PAS domain"/>
    <property type="match status" value="1"/>
</dbReference>
<sequence length="187" mass="21376">MREEDCLNPEYLLHHLPVAVIIARNRVILNCNALARTMFRASDVQIIGASFAMLYPKQKDFETAAEHFGPLLSRHADFHDDRLMRRLDGTHFWVTVRGYGFNESNPYELAAWVFTEVDTRKQEELKEKVILTSREREVAALLVDGLTSKEAAKSLGISPRTVDIHRGSLLRKYAVNSTPDLIRQIVN</sequence>
<evidence type="ECO:0000313" key="5">
    <source>
        <dbReference type="EMBL" id="SDR23936.1"/>
    </source>
</evidence>
<dbReference type="InterPro" id="IPR035965">
    <property type="entry name" value="PAS-like_dom_sf"/>
</dbReference>
<dbReference type="InterPro" id="IPR000792">
    <property type="entry name" value="Tscrpt_reg_LuxR_C"/>
</dbReference>
<feature type="domain" description="HTH luxR-type" evidence="4">
    <location>
        <begin position="124"/>
        <end position="187"/>
    </location>
</feature>
<evidence type="ECO:0000313" key="6">
    <source>
        <dbReference type="EMBL" id="TWR63961.1"/>
    </source>
</evidence>
<organism evidence="6 8">
    <name type="scientific">Pseudomonas grimontii</name>
    <dbReference type="NCBI Taxonomy" id="129847"/>
    <lineage>
        <taxon>Bacteria</taxon>
        <taxon>Pseudomonadati</taxon>
        <taxon>Pseudomonadota</taxon>
        <taxon>Gammaproteobacteria</taxon>
        <taxon>Pseudomonadales</taxon>
        <taxon>Pseudomonadaceae</taxon>
        <taxon>Pseudomonas</taxon>
    </lineage>
</organism>
<dbReference type="InterPro" id="IPR016032">
    <property type="entry name" value="Sig_transdc_resp-reg_C-effctor"/>
</dbReference>
<dbReference type="RefSeq" id="WP_069970788.1">
    <property type="nucleotide sequence ID" value="NZ_FNKM01000002.1"/>
</dbReference>
<dbReference type="Proteomes" id="UP000317267">
    <property type="component" value="Unassembled WGS sequence"/>
</dbReference>
<dbReference type="GO" id="GO:0003677">
    <property type="term" value="F:DNA binding"/>
    <property type="evidence" value="ECO:0007669"/>
    <property type="project" value="UniProtKB-KW"/>
</dbReference>
<evidence type="ECO:0000259" key="4">
    <source>
        <dbReference type="PROSITE" id="PS50043"/>
    </source>
</evidence>
<reference evidence="6 8" key="2">
    <citation type="submission" date="2019-06" db="EMBL/GenBank/DDBJ databases">
        <title>Pseudomonas bimorpha sp. nov. isolated from bovine raw milk and skim milk concentrate.</title>
        <authorList>
            <person name="Hofmann K."/>
            <person name="Huptas C."/>
            <person name="Doll E."/>
            <person name="Scherer S."/>
            <person name="Wenning M."/>
        </authorList>
    </citation>
    <scope>NUCLEOTIDE SEQUENCE [LARGE SCALE GENOMIC DNA]</scope>
    <source>
        <strain evidence="6 8">DSM 17515</strain>
    </source>
</reference>
<dbReference type="PANTHER" id="PTHR44688">
    <property type="entry name" value="DNA-BINDING TRANSCRIPTIONAL ACTIVATOR DEVR_DOSR"/>
    <property type="match status" value="1"/>
</dbReference>
<keyword evidence="3" id="KW-0804">Transcription</keyword>
<dbReference type="SMART" id="SM00421">
    <property type="entry name" value="HTH_LUXR"/>
    <property type="match status" value="1"/>
</dbReference>
<dbReference type="InterPro" id="IPR036388">
    <property type="entry name" value="WH-like_DNA-bd_sf"/>
</dbReference>
<dbReference type="InterPro" id="IPR013767">
    <property type="entry name" value="PAS_fold"/>
</dbReference>
<protein>
    <submittedName>
        <fullName evidence="6">PAS domain-containing protein</fullName>
    </submittedName>
    <submittedName>
        <fullName evidence="5">PAS fold</fullName>
    </submittedName>
</protein>
<dbReference type="Pfam" id="PF00196">
    <property type="entry name" value="GerE"/>
    <property type="match status" value="1"/>
</dbReference>